<organism evidence="2">
    <name type="scientific">marine metagenome</name>
    <dbReference type="NCBI Taxonomy" id="408172"/>
    <lineage>
        <taxon>unclassified sequences</taxon>
        <taxon>metagenomes</taxon>
        <taxon>ecological metagenomes</taxon>
    </lineage>
</organism>
<accession>A0A381VZR3</accession>
<name>A0A381VZR3_9ZZZZ</name>
<dbReference type="Pfam" id="PF13801">
    <property type="entry name" value="Metal_resist"/>
    <property type="match status" value="1"/>
</dbReference>
<dbReference type="EMBL" id="UINC01010114">
    <property type="protein sequence ID" value="SVA45117.1"/>
    <property type="molecule type" value="Genomic_DNA"/>
</dbReference>
<proteinExistence type="predicted"/>
<feature type="region of interest" description="Disordered" evidence="1">
    <location>
        <begin position="159"/>
        <end position="193"/>
    </location>
</feature>
<dbReference type="InterPro" id="IPR025961">
    <property type="entry name" value="Metal_resist"/>
</dbReference>
<protein>
    <recommendedName>
        <fullName evidence="3">Periplasmic heavy metal sensor</fullName>
    </recommendedName>
</protein>
<dbReference type="AlphaFoldDB" id="A0A381VZR3"/>
<evidence type="ECO:0000313" key="2">
    <source>
        <dbReference type="EMBL" id="SVA45117.1"/>
    </source>
</evidence>
<evidence type="ECO:0000256" key="1">
    <source>
        <dbReference type="SAM" id="MobiDB-lite"/>
    </source>
</evidence>
<evidence type="ECO:0008006" key="3">
    <source>
        <dbReference type="Google" id="ProtNLM"/>
    </source>
</evidence>
<gene>
    <name evidence="2" type="ORF">METZ01_LOCUS97971</name>
</gene>
<dbReference type="Gene3D" id="1.20.120.1490">
    <property type="match status" value="1"/>
</dbReference>
<sequence>MAMKRKWTVIIGALAVAGLIAMGLHAGAQTPRRTDRIGPKTALFDHSELDAQAFARGHQGGRGVLPRGALLPGFMEELELSTTQDSQLKDLRNAFAKDMALLRADLALAHIELRELFQGVNPSVTAAKTLGAKVNAAQARIFERTVTFRVEVRNVLTPGQQENLQDQSRQKKRGHQSEGRRGPRGIRGWSSVSPPSEIHGEVVTGILMMLSA</sequence>
<reference evidence="2" key="1">
    <citation type="submission" date="2018-05" db="EMBL/GenBank/DDBJ databases">
        <authorList>
            <person name="Lanie J.A."/>
            <person name="Ng W.-L."/>
            <person name="Kazmierczak K.M."/>
            <person name="Andrzejewski T.M."/>
            <person name="Davidsen T.M."/>
            <person name="Wayne K.J."/>
            <person name="Tettelin H."/>
            <person name="Glass J.I."/>
            <person name="Rusch D."/>
            <person name="Podicherti R."/>
            <person name="Tsui H.-C.T."/>
            <person name="Winkler M.E."/>
        </authorList>
    </citation>
    <scope>NUCLEOTIDE SEQUENCE</scope>
</reference>